<keyword evidence="1 6" id="KW-0489">Methyltransferase</keyword>
<accession>A0A1H9RXW7</accession>
<dbReference type="STRING" id="402600.SAMN05216188_11594"/>
<dbReference type="PANTHER" id="PTHR14911">
    <property type="entry name" value="THUMP DOMAIN-CONTAINING"/>
    <property type="match status" value="1"/>
</dbReference>
<dbReference type="AlphaFoldDB" id="A0A1H9RXW7"/>
<dbReference type="Pfam" id="PF01555">
    <property type="entry name" value="N6_N4_Mtase"/>
    <property type="match status" value="1"/>
</dbReference>
<dbReference type="CDD" id="cd02440">
    <property type="entry name" value="AdoMet_MTases"/>
    <property type="match status" value="1"/>
</dbReference>
<feature type="compositionally biased region" description="Polar residues" evidence="4">
    <location>
        <begin position="63"/>
        <end position="73"/>
    </location>
</feature>
<evidence type="ECO:0000256" key="4">
    <source>
        <dbReference type="SAM" id="MobiDB-lite"/>
    </source>
</evidence>
<feature type="domain" description="DNA methylase N-4/N-6" evidence="5">
    <location>
        <begin position="62"/>
        <end position="145"/>
    </location>
</feature>
<dbReference type="InterPro" id="IPR029063">
    <property type="entry name" value="SAM-dependent_MTases_sf"/>
</dbReference>
<organism evidence="6 7">
    <name type="scientific">Lentzea xinjiangensis</name>
    <dbReference type="NCBI Taxonomy" id="402600"/>
    <lineage>
        <taxon>Bacteria</taxon>
        <taxon>Bacillati</taxon>
        <taxon>Actinomycetota</taxon>
        <taxon>Actinomycetes</taxon>
        <taxon>Pseudonocardiales</taxon>
        <taxon>Pseudonocardiaceae</taxon>
        <taxon>Lentzea</taxon>
    </lineage>
</organism>
<dbReference type="Gene3D" id="3.40.50.150">
    <property type="entry name" value="Vaccinia Virus protein VP39"/>
    <property type="match status" value="2"/>
</dbReference>
<feature type="region of interest" description="Disordered" evidence="4">
    <location>
        <begin position="1"/>
        <end position="24"/>
    </location>
</feature>
<dbReference type="GO" id="GO:0016423">
    <property type="term" value="F:tRNA (guanine) methyltransferase activity"/>
    <property type="evidence" value="ECO:0007669"/>
    <property type="project" value="TreeGrafter"/>
</dbReference>
<dbReference type="InterPro" id="IPR002941">
    <property type="entry name" value="DNA_methylase_N4/N6"/>
</dbReference>
<evidence type="ECO:0000313" key="7">
    <source>
        <dbReference type="Proteomes" id="UP000199352"/>
    </source>
</evidence>
<dbReference type="EMBL" id="FOFR01000015">
    <property type="protein sequence ID" value="SER76953.1"/>
    <property type="molecule type" value="Genomic_DNA"/>
</dbReference>
<evidence type="ECO:0000313" key="6">
    <source>
        <dbReference type="EMBL" id="SER76953.1"/>
    </source>
</evidence>
<dbReference type="InterPro" id="IPR001091">
    <property type="entry name" value="RM_Methyltransferase"/>
</dbReference>
<dbReference type="GO" id="GO:0003677">
    <property type="term" value="F:DNA binding"/>
    <property type="evidence" value="ECO:0007669"/>
    <property type="project" value="InterPro"/>
</dbReference>
<evidence type="ECO:0000256" key="3">
    <source>
        <dbReference type="RuleBase" id="RU362026"/>
    </source>
</evidence>
<dbReference type="PRINTS" id="PR00508">
    <property type="entry name" value="S21N4MTFRASE"/>
</dbReference>
<feature type="region of interest" description="Disordered" evidence="4">
    <location>
        <begin position="40"/>
        <end position="86"/>
    </location>
</feature>
<keyword evidence="7" id="KW-1185">Reference proteome</keyword>
<comment type="similarity">
    <text evidence="3">Belongs to the N(4)/N(6)-methyltransferase family.</text>
</comment>
<gene>
    <name evidence="6" type="ORF">SAMN05216188_11594</name>
</gene>
<name>A0A1H9RXW7_9PSEU</name>
<keyword evidence="2" id="KW-0808">Transferase</keyword>
<dbReference type="Proteomes" id="UP000199352">
    <property type="component" value="Unassembled WGS sequence"/>
</dbReference>
<dbReference type="RefSeq" id="WP_425434694.1">
    <property type="nucleotide sequence ID" value="NZ_FOFR01000015.1"/>
</dbReference>
<feature type="compositionally biased region" description="Polar residues" evidence="4">
    <location>
        <begin position="11"/>
        <end position="24"/>
    </location>
</feature>
<evidence type="ECO:0000256" key="1">
    <source>
        <dbReference type="ARBA" id="ARBA00022603"/>
    </source>
</evidence>
<protein>
    <recommendedName>
        <fullName evidence="3">Methyltransferase</fullName>
        <ecNumber evidence="3">2.1.1.-</ecNumber>
    </recommendedName>
</protein>
<dbReference type="GO" id="GO:0008170">
    <property type="term" value="F:N-methyltransferase activity"/>
    <property type="evidence" value="ECO:0007669"/>
    <property type="project" value="InterPro"/>
</dbReference>
<dbReference type="SUPFAM" id="SSF53335">
    <property type="entry name" value="S-adenosyl-L-methionine-dependent methyltransferases"/>
    <property type="match status" value="1"/>
</dbReference>
<feature type="compositionally biased region" description="Polar residues" evidence="4">
    <location>
        <begin position="40"/>
        <end position="52"/>
    </location>
</feature>
<dbReference type="EC" id="2.1.1.-" evidence="3"/>
<sequence length="378" mass="40554">MTHDAIHQPAAESSATTAGAVSDEQTQRIPRALIAALDTSPTAVDNSVDSGGQKTGAKPSAVSVWTTAQSSPAAQRKNKYTPESTAHPAKMLPEVVRHAVAHYTKPGELVLDPMCGIGTTLVEAVRLGRRAVGVEYEPHWVEVANANLDVARMQGVGGEKGIDARVFHGDARQLVTLLPPEYVGQAALVVTSPPYGPSTHGQVSVSPGAGVQKYHHLYGNTLDRGNLANIGHHRLLAGFTRILAALRTFLKSGGHIAITIRPWREHAELIDLPSQILACGRAAGLIPVERNVALLARAAETDLVARGSFFQRDFIRKQREAGLPLHLIAHEDVLVFRTALFPLRSRELEGVQREPEGLSRSVCHREARVPGEVEAAAS</sequence>
<dbReference type="PANTHER" id="PTHR14911:SF13">
    <property type="entry name" value="TRNA (GUANINE(6)-N2)-METHYLTRANSFERASE THUMP3"/>
    <property type="match status" value="1"/>
</dbReference>
<evidence type="ECO:0000259" key="5">
    <source>
        <dbReference type="Pfam" id="PF01555"/>
    </source>
</evidence>
<dbReference type="GO" id="GO:0030488">
    <property type="term" value="P:tRNA methylation"/>
    <property type="evidence" value="ECO:0007669"/>
    <property type="project" value="TreeGrafter"/>
</dbReference>
<proteinExistence type="inferred from homology"/>
<reference evidence="7" key="1">
    <citation type="submission" date="2016-10" db="EMBL/GenBank/DDBJ databases">
        <authorList>
            <person name="Varghese N."/>
            <person name="Submissions S."/>
        </authorList>
    </citation>
    <scope>NUCLEOTIDE SEQUENCE [LARGE SCALE GENOMIC DNA]</scope>
    <source>
        <strain evidence="7">CGMCC 4.3525</strain>
    </source>
</reference>
<evidence type="ECO:0000256" key="2">
    <source>
        <dbReference type="ARBA" id="ARBA00022679"/>
    </source>
</evidence>